<dbReference type="GeneID" id="15013554"/>
<dbReference type="Proteomes" id="UP000203282">
    <property type="component" value="Segment"/>
</dbReference>
<dbReference type="OrthoDB" id="26628at10239"/>
<proteinExistence type="predicted"/>
<dbReference type="EMBL" id="HQ316583">
    <property type="protein sequence ID" value="AGG54196.1"/>
    <property type="molecule type" value="Genomic_DNA"/>
</dbReference>
<sequence>MDSHMLAAAQLDLVDAWNMSWGEGIQFLIVLIVLYYIKKRIDLHFAKKNARNIIYKVKIVEDK</sequence>
<keyword evidence="3" id="KW-1185">Reference proteome</keyword>
<gene>
    <name evidence="2" type="ORF">CYXG_00132</name>
</gene>
<evidence type="ECO:0000256" key="1">
    <source>
        <dbReference type="SAM" id="Phobius"/>
    </source>
</evidence>
<protein>
    <submittedName>
        <fullName evidence="2">Uncharacterized protein</fullName>
    </submittedName>
</protein>
<keyword evidence="1" id="KW-0812">Transmembrane</keyword>
<accession>M1U9K2</accession>
<dbReference type="KEGG" id="vg:15013554"/>
<name>M1U9K2_9CAUD</name>
<feature type="transmembrane region" description="Helical" evidence="1">
    <location>
        <begin position="20"/>
        <end position="37"/>
    </location>
</feature>
<evidence type="ECO:0000313" key="2">
    <source>
        <dbReference type="EMBL" id="AGG54196.1"/>
    </source>
</evidence>
<keyword evidence="1" id="KW-0472">Membrane</keyword>
<evidence type="ECO:0000313" key="3">
    <source>
        <dbReference type="Proteomes" id="UP000203282"/>
    </source>
</evidence>
<dbReference type="RefSeq" id="YP_007677321.1">
    <property type="nucleotide sequence ID" value="NC_020875.1"/>
</dbReference>
<organism evidence="2 3">
    <name type="scientific">Synechococcus phage S-SSM4</name>
    <dbReference type="NCBI Taxonomy" id="536466"/>
    <lineage>
        <taxon>Viruses</taxon>
        <taxon>Duplodnaviria</taxon>
        <taxon>Heunggongvirae</taxon>
        <taxon>Uroviricota</taxon>
        <taxon>Caudoviricetes</taxon>
        <taxon>Pantevenvirales</taxon>
        <taxon>Kyanoviridae</taxon>
        <taxon>Greenvirus</taxon>
        <taxon>Greenvirus ssm4</taxon>
    </lineage>
</organism>
<keyword evidence="1" id="KW-1133">Transmembrane helix</keyword>
<reference evidence="2 3" key="1">
    <citation type="submission" date="2010-03" db="EMBL/GenBank/DDBJ databases">
        <title>The Genome Sequence of Cyanophage S-SSM4.</title>
        <authorList>
            <consortium name="The Broad Institute Genome Sequencing Platform"/>
            <person name="Henn M.R."/>
            <person name="Sullivan M.S."/>
            <person name="Osburne M.S."/>
            <person name="Levin J."/>
            <person name="Malboeuf C."/>
            <person name="Casali M."/>
            <person name="Russ C."/>
            <person name="Lennon N."/>
            <person name="Erlich R."/>
            <person name="Young S.K."/>
            <person name="Koehrsen M."/>
            <person name="Yandava C."/>
            <person name="Zeng Q."/>
            <person name="Alvarado L."/>
            <person name="Anderson S."/>
            <person name="Berlin A."/>
            <person name="Borenstein D."/>
            <person name="Chen Z."/>
            <person name="Engels R."/>
            <person name="Freedman E."/>
            <person name="Gellesch M."/>
            <person name="Goldberg J."/>
            <person name="Green L."/>
            <person name="Griggs A."/>
            <person name="Gujja S."/>
            <person name="Heiman D."/>
            <person name="Hepburn T."/>
            <person name="Howarth C."/>
            <person name="Jen D."/>
            <person name="Larson L."/>
            <person name="Lewis B."/>
            <person name="Mehta T."/>
            <person name="Park D."/>
            <person name="Pearson M."/>
            <person name="Roberts A."/>
            <person name="Ryan E."/>
            <person name="Saif S."/>
            <person name="Shea T."/>
            <person name="Shenoy N."/>
            <person name="Sisk P."/>
            <person name="Stolte C."/>
            <person name="Sykes S."/>
            <person name="Walk T."/>
            <person name="White J."/>
            <person name="Yu Q."/>
            <person name="Coleman M.L."/>
            <person name="Huang K.H."/>
            <person name="Weigele P.R."/>
            <person name="DeFrancesco A.S."/>
            <person name="Kern S.E."/>
            <person name="Thompson L.R."/>
            <person name="Fu R."/>
            <person name="Hombeck B."/>
            <person name="Chisholm S.W."/>
            <person name="Haas B."/>
            <person name="Nusbaum C."/>
            <person name="Galagan J."/>
            <person name="Birren B."/>
        </authorList>
    </citation>
    <scope>NUCLEOTIDE SEQUENCE [LARGE SCALE GENOMIC DNA]</scope>
    <source>
        <strain evidence="2 3">S-SSM4</strain>
    </source>
</reference>